<organism evidence="10 11">
    <name type="scientific">Roseateles toxinivorans</name>
    <dbReference type="NCBI Taxonomy" id="270368"/>
    <lineage>
        <taxon>Bacteria</taxon>
        <taxon>Pseudomonadati</taxon>
        <taxon>Pseudomonadota</taxon>
        <taxon>Betaproteobacteria</taxon>
        <taxon>Burkholderiales</taxon>
        <taxon>Sphaerotilaceae</taxon>
        <taxon>Roseateles</taxon>
    </lineage>
</organism>
<dbReference type="InterPro" id="IPR050445">
    <property type="entry name" value="Bact_polysacc_biosynth/exp"/>
</dbReference>
<keyword evidence="6" id="KW-0175">Coiled coil</keyword>
<feature type="transmembrane region" description="Helical" evidence="8">
    <location>
        <begin position="37"/>
        <end position="56"/>
    </location>
</feature>
<dbReference type="InParanoid" id="A0A4R6QP93"/>
<comment type="caution">
    <text evidence="10">The sequence shown here is derived from an EMBL/GenBank/DDBJ whole genome shotgun (WGS) entry which is preliminary data.</text>
</comment>
<proteinExistence type="predicted"/>
<feature type="coiled-coil region" evidence="6">
    <location>
        <begin position="255"/>
        <end position="282"/>
    </location>
</feature>
<protein>
    <submittedName>
        <fullName evidence="10">Subunit length determinant protein</fullName>
    </submittedName>
</protein>
<dbReference type="Pfam" id="PF02706">
    <property type="entry name" value="Wzz"/>
    <property type="match status" value="1"/>
</dbReference>
<evidence type="ECO:0000256" key="6">
    <source>
        <dbReference type="SAM" id="Coils"/>
    </source>
</evidence>
<sequence>MAHHTFEQTSSDFQPSADEDGPTLIEQATVLARRWRLIVALTVGAGAAAIGVSYLLPPTYTASTTFLPPQQQQSLTSSALATLGPLAGLAGAAAGIKSPAEQYVSLLQSVNVGDRIIDKFKLQEVYQAKLRSSARQELAENVRFSLGKKDGLISIAVDDESPQRAADIANSYVEELRRLTAELALTEAQQRRAFFEQQLAETRVKLTGAQQALQSSGFSAETLTAEPKAAAETYAKLKAEHTAAEVKLQTLRSYLSDEAVEIKQALSNIAGLQRQLDSLASRRPANSEAESGYIGKYRDFKYQEALFDLFSRQFELAKLDESREGALIQVVDAAAPPDRRSKPRRVRLGLAFGALGFLLICGGLLLIDSLRRGHQDPVSAQRWREFLGAFKG</sequence>
<reference evidence="10 11" key="1">
    <citation type="submission" date="2019-03" db="EMBL/GenBank/DDBJ databases">
        <title>Genomic Encyclopedia of Type Strains, Phase IV (KMG-IV): sequencing the most valuable type-strain genomes for metagenomic binning, comparative biology and taxonomic classification.</title>
        <authorList>
            <person name="Goeker M."/>
        </authorList>
    </citation>
    <scope>NUCLEOTIDE SEQUENCE [LARGE SCALE GENOMIC DNA]</scope>
    <source>
        <strain evidence="10 11">DSM 16998</strain>
    </source>
</reference>
<feature type="domain" description="Polysaccharide chain length determinant N-terminal" evidence="9">
    <location>
        <begin position="24"/>
        <end position="119"/>
    </location>
</feature>
<dbReference type="InterPro" id="IPR003856">
    <property type="entry name" value="LPS_length_determ_N"/>
</dbReference>
<evidence type="ECO:0000313" key="10">
    <source>
        <dbReference type="EMBL" id="TDP71438.1"/>
    </source>
</evidence>
<evidence type="ECO:0000256" key="8">
    <source>
        <dbReference type="SAM" id="Phobius"/>
    </source>
</evidence>
<dbReference type="Proteomes" id="UP000295361">
    <property type="component" value="Unassembled WGS sequence"/>
</dbReference>
<feature type="coiled-coil region" evidence="6">
    <location>
        <begin position="169"/>
        <end position="205"/>
    </location>
</feature>
<feature type="transmembrane region" description="Helical" evidence="8">
    <location>
        <begin position="348"/>
        <end position="367"/>
    </location>
</feature>
<dbReference type="PANTHER" id="PTHR32309">
    <property type="entry name" value="TYROSINE-PROTEIN KINASE"/>
    <property type="match status" value="1"/>
</dbReference>
<evidence type="ECO:0000256" key="1">
    <source>
        <dbReference type="ARBA" id="ARBA00004651"/>
    </source>
</evidence>
<evidence type="ECO:0000256" key="4">
    <source>
        <dbReference type="ARBA" id="ARBA00022989"/>
    </source>
</evidence>
<evidence type="ECO:0000256" key="3">
    <source>
        <dbReference type="ARBA" id="ARBA00022692"/>
    </source>
</evidence>
<keyword evidence="5 8" id="KW-0472">Membrane</keyword>
<keyword evidence="4 8" id="KW-1133">Transmembrane helix</keyword>
<keyword evidence="11" id="KW-1185">Reference proteome</keyword>
<feature type="transmembrane region" description="Helical" evidence="8">
    <location>
        <begin position="76"/>
        <end position="96"/>
    </location>
</feature>
<gene>
    <name evidence="10" type="ORF">DES47_103419</name>
</gene>
<name>A0A4R6QP93_9BURK</name>
<dbReference type="AlphaFoldDB" id="A0A4R6QP93"/>
<comment type="subcellular location">
    <subcellularLocation>
        <location evidence="1">Cell membrane</location>
        <topology evidence="1">Multi-pass membrane protein</topology>
    </subcellularLocation>
</comment>
<evidence type="ECO:0000256" key="2">
    <source>
        <dbReference type="ARBA" id="ARBA00022475"/>
    </source>
</evidence>
<evidence type="ECO:0000256" key="7">
    <source>
        <dbReference type="SAM" id="MobiDB-lite"/>
    </source>
</evidence>
<evidence type="ECO:0000313" key="11">
    <source>
        <dbReference type="Proteomes" id="UP000295361"/>
    </source>
</evidence>
<dbReference type="GO" id="GO:0004713">
    <property type="term" value="F:protein tyrosine kinase activity"/>
    <property type="evidence" value="ECO:0007669"/>
    <property type="project" value="TreeGrafter"/>
</dbReference>
<dbReference type="RefSeq" id="WP_243748294.1">
    <property type="nucleotide sequence ID" value="NZ_SNXS01000003.1"/>
</dbReference>
<evidence type="ECO:0000259" key="9">
    <source>
        <dbReference type="Pfam" id="PF02706"/>
    </source>
</evidence>
<dbReference type="EMBL" id="SNXS01000003">
    <property type="protein sequence ID" value="TDP71438.1"/>
    <property type="molecule type" value="Genomic_DNA"/>
</dbReference>
<keyword evidence="3 8" id="KW-0812">Transmembrane</keyword>
<feature type="region of interest" description="Disordered" evidence="7">
    <location>
        <begin position="1"/>
        <end position="20"/>
    </location>
</feature>
<dbReference type="GO" id="GO:0005886">
    <property type="term" value="C:plasma membrane"/>
    <property type="evidence" value="ECO:0007669"/>
    <property type="project" value="UniProtKB-SubCell"/>
</dbReference>
<dbReference type="PANTHER" id="PTHR32309:SF13">
    <property type="entry name" value="FERRIC ENTEROBACTIN TRANSPORT PROTEIN FEPE"/>
    <property type="match status" value="1"/>
</dbReference>
<accession>A0A4R6QP93</accession>
<keyword evidence="2" id="KW-1003">Cell membrane</keyword>
<evidence type="ECO:0000256" key="5">
    <source>
        <dbReference type="ARBA" id="ARBA00023136"/>
    </source>
</evidence>